<reference evidence="1 2" key="1">
    <citation type="submission" date="2018-08" db="EMBL/GenBank/DDBJ databases">
        <title>Meiothermus roseus NBRC 110900 genome sequencing project.</title>
        <authorList>
            <person name="Da Costa M.S."/>
            <person name="Albuquerque L."/>
            <person name="Raposo P."/>
            <person name="Froufe H.J.C."/>
            <person name="Barroso C.S."/>
            <person name="Egas C."/>
        </authorList>
    </citation>
    <scope>NUCLEOTIDE SEQUENCE [LARGE SCALE GENOMIC DNA]</scope>
    <source>
        <strain evidence="1 2">NBRC 110900</strain>
    </source>
</reference>
<keyword evidence="2" id="KW-1185">Reference proteome</keyword>
<gene>
    <name evidence="1" type="ORF">Mrose_00296</name>
</gene>
<sequence>MRLTENHRRVLSLALAELEEYLLLLERALTEEPLVGHLYQETNALQSHERAESIVKVAEGLRGQVGEVARLLALEPVRHDRFDLIWAGLSAHWANLEELRPAHLSSYGPLKPEVAGFLEVRLSLLERGLERIENILTEVEDVQANRGGV</sequence>
<name>A0A399EYR6_9DEIN</name>
<protein>
    <submittedName>
        <fullName evidence="1">Uncharacterized protein</fullName>
    </submittedName>
</protein>
<evidence type="ECO:0000313" key="2">
    <source>
        <dbReference type="Proteomes" id="UP000265341"/>
    </source>
</evidence>
<dbReference type="EMBL" id="QWLA01000002">
    <property type="protein sequence ID" value="RIH89704.1"/>
    <property type="molecule type" value="Genomic_DNA"/>
</dbReference>
<accession>A0A399EYR6</accession>
<dbReference type="RefSeq" id="WP_119275651.1">
    <property type="nucleotide sequence ID" value="NZ_QWLA01000002.1"/>
</dbReference>
<proteinExistence type="predicted"/>
<comment type="caution">
    <text evidence="1">The sequence shown here is derived from an EMBL/GenBank/DDBJ whole genome shotgun (WGS) entry which is preliminary data.</text>
</comment>
<evidence type="ECO:0000313" key="1">
    <source>
        <dbReference type="EMBL" id="RIH89704.1"/>
    </source>
</evidence>
<dbReference type="Proteomes" id="UP000265341">
    <property type="component" value="Unassembled WGS sequence"/>
</dbReference>
<dbReference type="AlphaFoldDB" id="A0A399EYR6"/>
<organism evidence="1 2">
    <name type="scientific">Calidithermus roseus</name>
    <dbReference type="NCBI Taxonomy" id="1644118"/>
    <lineage>
        <taxon>Bacteria</taxon>
        <taxon>Thermotogati</taxon>
        <taxon>Deinococcota</taxon>
        <taxon>Deinococci</taxon>
        <taxon>Thermales</taxon>
        <taxon>Thermaceae</taxon>
        <taxon>Calidithermus</taxon>
    </lineage>
</organism>